<keyword evidence="4" id="KW-1185">Reference proteome</keyword>
<feature type="compositionally biased region" description="Basic residues" evidence="1">
    <location>
        <begin position="203"/>
        <end position="212"/>
    </location>
</feature>
<dbReference type="Proteomes" id="UP000320475">
    <property type="component" value="Unassembled WGS sequence"/>
</dbReference>
<evidence type="ECO:0000313" key="4">
    <source>
        <dbReference type="Proteomes" id="UP000317494"/>
    </source>
</evidence>
<evidence type="ECO:0000256" key="1">
    <source>
        <dbReference type="SAM" id="MobiDB-lite"/>
    </source>
</evidence>
<evidence type="ECO:0000313" key="2">
    <source>
        <dbReference type="EMBL" id="TPX33153.1"/>
    </source>
</evidence>
<comment type="caution">
    <text evidence="2">The sequence shown here is derived from an EMBL/GenBank/DDBJ whole genome shotgun (WGS) entry which is preliminary data.</text>
</comment>
<evidence type="ECO:0008006" key="6">
    <source>
        <dbReference type="Google" id="ProtNLM"/>
    </source>
</evidence>
<dbReference type="OrthoDB" id="1421013at2759"/>
<sequence>MSSPDTIPPLLPLQNAISTIEALLCPVIADPPSTHAHPDMPLVERAHMYATLAYAVNTLVFGPQPNHTPRHARARARQGLLPAHQERTGIRQGVIADRQGRCVQIHPCWPQQTGSTTAERTFAKADQLLRDLLDDDDDDDATSAPTLSSMNVNRIGNSDDNTHKKKRKAAADGAEQGGSGDVLVASTTTSLDDRTSTTDQVTKLKKNKRSKSKSIPSGVSLN</sequence>
<organism evidence="2 4">
    <name type="scientific">Synchytrium endobioticum</name>
    <dbReference type="NCBI Taxonomy" id="286115"/>
    <lineage>
        <taxon>Eukaryota</taxon>
        <taxon>Fungi</taxon>
        <taxon>Fungi incertae sedis</taxon>
        <taxon>Chytridiomycota</taxon>
        <taxon>Chytridiomycota incertae sedis</taxon>
        <taxon>Chytridiomycetes</taxon>
        <taxon>Synchytriales</taxon>
        <taxon>Synchytriaceae</taxon>
        <taxon>Synchytrium</taxon>
    </lineage>
</organism>
<feature type="region of interest" description="Disordered" evidence="1">
    <location>
        <begin position="136"/>
        <end position="222"/>
    </location>
</feature>
<dbReference type="AlphaFoldDB" id="A0A507C6H9"/>
<name>A0A507C6H9_9FUNG</name>
<protein>
    <recommendedName>
        <fullName evidence="6">Exosome complex protein</fullName>
    </recommendedName>
</protein>
<evidence type="ECO:0000313" key="5">
    <source>
        <dbReference type="Proteomes" id="UP000320475"/>
    </source>
</evidence>
<evidence type="ECO:0000313" key="3">
    <source>
        <dbReference type="EMBL" id="TPX42799.1"/>
    </source>
</evidence>
<reference evidence="4 5" key="1">
    <citation type="journal article" date="2019" name="Sci. Rep.">
        <title>Comparative genomics of chytrid fungi reveal insights into the obligate biotrophic and pathogenic lifestyle of Synchytrium endobioticum.</title>
        <authorList>
            <person name="van de Vossenberg B.T.L.H."/>
            <person name="Warris S."/>
            <person name="Nguyen H.D.T."/>
            <person name="van Gent-Pelzer M.P.E."/>
            <person name="Joly D.L."/>
            <person name="van de Geest H.C."/>
            <person name="Bonants P.J.M."/>
            <person name="Smith D.S."/>
            <person name="Levesque C.A."/>
            <person name="van der Lee T.A.J."/>
        </authorList>
    </citation>
    <scope>NUCLEOTIDE SEQUENCE [LARGE SCALE GENOMIC DNA]</scope>
    <source>
        <strain evidence="3 5">LEV6574</strain>
        <strain evidence="2 4">MB42</strain>
    </source>
</reference>
<gene>
    <name evidence="3" type="ORF">SeLEV6574_g05403</name>
    <name evidence="2" type="ORF">SeMB42_g07510</name>
</gene>
<proteinExistence type="predicted"/>
<feature type="compositionally biased region" description="Polar residues" evidence="1">
    <location>
        <begin position="143"/>
        <end position="159"/>
    </location>
</feature>
<dbReference type="EMBL" id="QEAM01000253">
    <property type="protein sequence ID" value="TPX42799.1"/>
    <property type="molecule type" value="Genomic_DNA"/>
</dbReference>
<dbReference type="EMBL" id="QEAN01000544">
    <property type="protein sequence ID" value="TPX33153.1"/>
    <property type="molecule type" value="Genomic_DNA"/>
</dbReference>
<dbReference type="VEuPathDB" id="FungiDB:SeMB42_g07510"/>
<accession>A0A507C6H9</accession>
<dbReference type="Proteomes" id="UP000317494">
    <property type="component" value="Unassembled WGS sequence"/>
</dbReference>
<feature type="compositionally biased region" description="Low complexity" evidence="1">
    <location>
        <begin position="213"/>
        <end position="222"/>
    </location>
</feature>